<dbReference type="Proteomes" id="UP000010552">
    <property type="component" value="Unassembled WGS sequence"/>
</dbReference>
<organism evidence="2 3">
    <name type="scientific">Pteropus alecto</name>
    <name type="common">Black flying fox</name>
    <dbReference type="NCBI Taxonomy" id="9402"/>
    <lineage>
        <taxon>Eukaryota</taxon>
        <taxon>Metazoa</taxon>
        <taxon>Chordata</taxon>
        <taxon>Craniata</taxon>
        <taxon>Vertebrata</taxon>
        <taxon>Euteleostomi</taxon>
        <taxon>Mammalia</taxon>
        <taxon>Eutheria</taxon>
        <taxon>Laurasiatheria</taxon>
        <taxon>Chiroptera</taxon>
        <taxon>Yinpterochiroptera</taxon>
        <taxon>Pteropodoidea</taxon>
        <taxon>Pteropodidae</taxon>
        <taxon>Pteropodinae</taxon>
        <taxon>Pteropus</taxon>
    </lineage>
</organism>
<dbReference type="InParanoid" id="L5K9J7"/>
<dbReference type="AlphaFoldDB" id="L5K9J7"/>
<feature type="compositionally biased region" description="Pro residues" evidence="1">
    <location>
        <begin position="1"/>
        <end position="13"/>
    </location>
</feature>
<reference evidence="3" key="1">
    <citation type="journal article" date="2013" name="Science">
        <title>Comparative analysis of bat genomes provides insight into the evolution of flight and immunity.</title>
        <authorList>
            <person name="Zhang G."/>
            <person name="Cowled C."/>
            <person name="Shi Z."/>
            <person name="Huang Z."/>
            <person name="Bishop-Lilly K.A."/>
            <person name="Fang X."/>
            <person name="Wynne J.W."/>
            <person name="Xiong Z."/>
            <person name="Baker M.L."/>
            <person name="Zhao W."/>
            <person name="Tachedjian M."/>
            <person name="Zhu Y."/>
            <person name="Zhou P."/>
            <person name="Jiang X."/>
            <person name="Ng J."/>
            <person name="Yang L."/>
            <person name="Wu L."/>
            <person name="Xiao J."/>
            <person name="Feng Y."/>
            <person name="Chen Y."/>
            <person name="Sun X."/>
            <person name="Zhang Y."/>
            <person name="Marsh G.A."/>
            <person name="Crameri G."/>
            <person name="Broder C.C."/>
            <person name="Frey K.G."/>
            <person name="Wang L.F."/>
            <person name="Wang J."/>
        </authorList>
    </citation>
    <scope>NUCLEOTIDE SEQUENCE [LARGE SCALE GENOMIC DNA]</scope>
</reference>
<name>L5K9J7_PTEAL</name>
<evidence type="ECO:0000313" key="3">
    <source>
        <dbReference type="Proteomes" id="UP000010552"/>
    </source>
</evidence>
<protein>
    <submittedName>
        <fullName evidence="2">Uncharacterized protein</fullName>
    </submittedName>
</protein>
<feature type="region of interest" description="Disordered" evidence="1">
    <location>
        <begin position="1"/>
        <end position="34"/>
    </location>
</feature>
<dbReference type="EMBL" id="KB030979">
    <property type="protein sequence ID" value="ELK07411.1"/>
    <property type="molecule type" value="Genomic_DNA"/>
</dbReference>
<accession>L5K9J7</accession>
<keyword evidence="3" id="KW-1185">Reference proteome</keyword>
<proteinExistence type="predicted"/>
<gene>
    <name evidence="2" type="ORF">PAL_GLEAN10012724</name>
</gene>
<sequence>MSPRPVLPPPVAFPDPALKSCPSPTGLGAGEGLGSRVGTGDVLTWHLAGRTSLEDQWGGTGQAGASAVADGGQVAGRKFLRQRQLLEPWLHVSLW</sequence>
<evidence type="ECO:0000313" key="2">
    <source>
        <dbReference type="EMBL" id="ELK07411.1"/>
    </source>
</evidence>
<evidence type="ECO:0000256" key="1">
    <source>
        <dbReference type="SAM" id="MobiDB-lite"/>
    </source>
</evidence>